<protein>
    <submittedName>
        <fullName evidence="2">Cyclic nucleotide-binding protein</fullName>
    </submittedName>
</protein>
<name>A0A0V0QH63_PSEPJ</name>
<sequence>MDNIYNFDEPVEKIFFIKNGEGPNQCLGISDLFQNIENYQEIRRQYRAQCISEQAEIYTMNIEVFMNILSDPVVRKYFDEYAKQVTNFKVNRINENQNISKKLEIQRNLQQKIDLKNENFSLNQQQKNIQQSVQNTKNILSKDNVLQVINHQLKEQTEISGLDSLQQNISSIIKKNSYFPKPVPVYKEKNLVGILSQNDSFSSHQKYISEQNINSLSQTSNYIFALTNNRKASLSNRG</sequence>
<keyword evidence="3" id="KW-1185">Reference proteome</keyword>
<dbReference type="SUPFAM" id="SSF51206">
    <property type="entry name" value="cAMP-binding domain-like"/>
    <property type="match status" value="1"/>
</dbReference>
<organism evidence="2 3">
    <name type="scientific">Pseudocohnilembus persalinus</name>
    <name type="common">Ciliate</name>
    <dbReference type="NCBI Taxonomy" id="266149"/>
    <lineage>
        <taxon>Eukaryota</taxon>
        <taxon>Sar</taxon>
        <taxon>Alveolata</taxon>
        <taxon>Ciliophora</taxon>
        <taxon>Intramacronucleata</taxon>
        <taxon>Oligohymenophorea</taxon>
        <taxon>Scuticociliatia</taxon>
        <taxon>Philasterida</taxon>
        <taxon>Pseudocohnilembidae</taxon>
        <taxon>Pseudocohnilembus</taxon>
    </lineage>
</organism>
<keyword evidence="1" id="KW-0175">Coiled coil</keyword>
<dbReference type="Proteomes" id="UP000054937">
    <property type="component" value="Unassembled WGS sequence"/>
</dbReference>
<gene>
    <name evidence="2" type="ORF">PPERSA_01419</name>
</gene>
<evidence type="ECO:0000313" key="3">
    <source>
        <dbReference type="Proteomes" id="UP000054937"/>
    </source>
</evidence>
<dbReference type="InParanoid" id="A0A0V0QH63"/>
<feature type="coiled-coil region" evidence="1">
    <location>
        <begin position="29"/>
        <end position="56"/>
    </location>
</feature>
<dbReference type="InterPro" id="IPR018490">
    <property type="entry name" value="cNMP-bd_dom_sf"/>
</dbReference>
<evidence type="ECO:0000256" key="1">
    <source>
        <dbReference type="SAM" id="Coils"/>
    </source>
</evidence>
<comment type="caution">
    <text evidence="2">The sequence shown here is derived from an EMBL/GenBank/DDBJ whole genome shotgun (WGS) entry which is preliminary data.</text>
</comment>
<proteinExistence type="predicted"/>
<reference evidence="2 3" key="1">
    <citation type="journal article" date="2015" name="Sci. Rep.">
        <title>Genome of the facultative scuticociliatosis pathogen Pseudocohnilembus persalinus provides insight into its virulence through horizontal gene transfer.</title>
        <authorList>
            <person name="Xiong J."/>
            <person name="Wang G."/>
            <person name="Cheng J."/>
            <person name="Tian M."/>
            <person name="Pan X."/>
            <person name="Warren A."/>
            <person name="Jiang C."/>
            <person name="Yuan D."/>
            <person name="Miao W."/>
        </authorList>
    </citation>
    <scope>NUCLEOTIDE SEQUENCE [LARGE SCALE GENOMIC DNA]</scope>
    <source>
        <strain evidence="2">36N120E</strain>
    </source>
</reference>
<dbReference type="AlphaFoldDB" id="A0A0V0QH63"/>
<evidence type="ECO:0000313" key="2">
    <source>
        <dbReference type="EMBL" id="KRX01516.1"/>
    </source>
</evidence>
<dbReference type="EMBL" id="LDAU01000170">
    <property type="protein sequence ID" value="KRX01516.1"/>
    <property type="molecule type" value="Genomic_DNA"/>
</dbReference>
<accession>A0A0V0QH63</accession>